<dbReference type="Pfam" id="PF06224">
    <property type="entry name" value="AlkZ-like"/>
    <property type="match status" value="1"/>
</dbReference>
<reference evidence="1 2" key="1">
    <citation type="submission" date="2021-02" db="EMBL/GenBank/DDBJ databases">
        <title>Streptomyces spirodelae sp. nov., isolated from duckweed.</title>
        <authorList>
            <person name="Saimee Y."/>
            <person name="Duangmal K."/>
        </authorList>
    </citation>
    <scope>NUCLEOTIDE SEQUENCE [LARGE SCALE GENOMIC DNA]</scope>
    <source>
        <strain evidence="1 2">DW4-2</strain>
    </source>
</reference>
<dbReference type="PANTHER" id="PTHR38479:SF2">
    <property type="entry name" value="WINGED HELIX DNA-BINDING DOMAIN-CONTAINING PROTEIN"/>
    <property type="match status" value="1"/>
</dbReference>
<organism evidence="1 2">
    <name type="scientific">Streptomyces spirodelae</name>
    <dbReference type="NCBI Taxonomy" id="2812904"/>
    <lineage>
        <taxon>Bacteria</taxon>
        <taxon>Bacillati</taxon>
        <taxon>Actinomycetota</taxon>
        <taxon>Actinomycetes</taxon>
        <taxon>Kitasatosporales</taxon>
        <taxon>Streptomycetaceae</taxon>
        <taxon>Streptomyces</taxon>
    </lineage>
</organism>
<keyword evidence="2" id="KW-1185">Reference proteome</keyword>
<name>A0ABS3WLW4_9ACTN</name>
<proteinExistence type="predicted"/>
<dbReference type="Proteomes" id="UP001518976">
    <property type="component" value="Unassembled WGS sequence"/>
</dbReference>
<dbReference type="RefSeq" id="WP_209262914.1">
    <property type="nucleotide sequence ID" value="NZ_JAFFZN010000001.1"/>
</dbReference>
<evidence type="ECO:0000313" key="1">
    <source>
        <dbReference type="EMBL" id="MBO8184106.1"/>
    </source>
</evidence>
<protein>
    <submittedName>
        <fullName evidence="1">AlkZ family DNA glycosylase</fullName>
    </submittedName>
</protein>
<dbReference type="EMBL" id="JAFFZN010000001">
    <property type="protein sequence ID" value="MBO8184106.1"/>
    <property type="molecule type" value="Genomic_DNA"/>
</dbReference>
<comment type="caution">
    <text evidence="1">The sequence shown here is derived from an EMBL/GenBank/DDBJ whole genome shotgun (WGS) entry which is preliminary data.</text>
</comment>
<dbReference type="InterPro" id="IPR009351">
    <property type="entry name" value="AlkZ-like"/>
</dbReference>
<accession>A0ABS3WLW4</accession>
<dbReference type="PANTHER" id="PTHR38479">
    <property type="entry name" value="LMO0824 PROTEIN"/>
    <property type="match status" value="1"/>
</dbReference>
<evidence type="ECO:0000313" key="2">
    <source>
        <dbReference type="Proteomes" id="UP001518976"/>
    </source>
</evidence>
<sequence>MTVLDNRALNRATLARQLLLDRADMPVADAVAHLGGLQAQEPQEPFTGLWSRLRGFDPSVLSDSLVRRRVVRTHMMRRTVHLLTADDALAWRARHDAMLRQRVLGVYRRDFEGVDLDELAAAGRQVMADGEPRTTSELVRVLAERWPAPRKRALGEMLIPALLPAVQTPPRGLWRAKGGVRNALLTSWLGREIDPPARDGSDPAGAALVRRYLAAFGPAASADLRAWCGLAGLPAAVAAVREELVAFRDERGRELLDLPDAPRPDPGTPAPVRFLPAFDNALLGYHDRGRIIDDADRGLSVAGACVVLVDGRVSATWTDEAGTVVVTPLRGLSRADRAAVAEEGEALALFLSDNTAHRVRIAAEPH</sequence>
<gene>
    <name evidence="1" type="ORF">JW592_01205</name>
</gene>